<name>A0A9X0CU14_9CNID</name>
<dbReference type="Proteomes" id="UP001163046">
    <property type="component" value="Unassembled WGS sequence"/>
</dbReference>
<evidence type="ECO:0000313" key="2">
    <source>
        <dbReference type="EMBL" id="KAJ7375600.1"/>
    </source>
</evidence>
<feature type="compositionally biased region" description="Basic and acidic residues" evidence="1">
    <location>
        <begin position="106"/>
        <end position="119"/>
    </location>
</feature>
<keyword evidence="3" id="KW-1185">Reference proteome</keyword>
<feature type="region of interest" description="Disordered" evidence="1">
    <location>
        <begin position="1"/>
        <end position="21"/>
    </location>
</feature>
<feature type="region of interest" description="Disordered" evidence="1">
    <location>
        <begin position="92"/>
        <end position="119"/>
    </location>
</feature>
<evidence type="ECO:0000256" key="1">
    <source>
        <dbReference type="SAM" id="MobiDB-lite"/>
    </source>
</evidence>
<gene>
    <name evidence="2" type="ORF">OS493_040108</name>
</gene>
<protein>
    <submittedName>
        <fullName evidence="2">Uncharacterized protein</fullName>
    </submittedName>
</protein>
<dbReference type="AlphaFoldDB" id="A0A9X0CU14"/>
<reference evidence="2" key="1">
    <citation type="submission" date="2023-01" db="EMBL/GenBank/DDBJ databases">
        <title>Genome assembly of the deep-sea coral Lophelia pertusa.</title>
        <authorList>
            <person name="Herrera S."/>
            <person name="Cordes E."/>
        </authorList>
    </citation>
    <scope>NUCLEOTIDE SEQUENCE</scope>
    <source>
        <strain evidence="2">USNM1676648</strain>
        <tissue evidence="2">Polyp</tissue>
    </source>
</reference>
<sequence>MKTQEEKPEEATQDEDKLINEDTLNEDLKEMREALDEKSKSFQNGLKSLKKTKKDLAALKEQAGLELTREYDKACWRSTLKVTASTVSLGLNHTHTNHSTIGSVGERMKPKQRGEKEIPTKDIEIFSTCGT</sequence>
<comment type="caution">
    <text evidence="2">The sequence shown here is derived from an EMBL/GenBank/DDBJ whole genome shotgun (WGS) entry which is preliminary data.</text>
</comment>
<dbReference type="OrthoDB" id="435607at2759"/>
<feature type="non-terminal residue" evidence="2">
    <location>
        <position position="131"/>
    </location>
</feature>
<accession>A0A9X0CU14</accession>
<dbReference type="EMBL" id="MU826640">
    <property type="protein sequence ID" value="KAJ7375600.1"/>
    <property type="molecule type" value="Genomic_DNA"/>
</dbReference>
<proteinExistence type="predicted"/>
<feature type="compositionally biased region" description="Polar residues" evidence="1">
    <location>
        <begin position="92"/>
        <end position="102"/>
    </location>
</feature>
<evidence type="ECO:0000313" key="3">
    <source>
        <dbReference type="Proteomes" id="UP001163046"/>
    </source>
</evidence>
<organism evidence="2 3">
    <name type="scientific">Desmophyllum pertusum</name>
    <dbReference type="NCBI Taxonomy" id="174260"/>
    <lineage>
        <taxon>Eukaryota</taxon>
        <taxon>Metazoa</taxon>
        <taxon>Cnidaria</taxon>
        <taxon>Anthozoa</taxon>
        <taxon>Hexacorallia</taxon>
        <taxon>Scleractinia</taxon>
        <taxon>Caryophylliina</taxon>
        <taxon>Caryophylliidae</taxon>
        <taxon>Desmophyllum</taxon>
    </lineage>
</organism>